<keyword evidence="3" id="KW-1185">Reference proteome</keyword>
<sequence length="674" mass="80428">MEHFKAPLSPISPIKRKKSEIKNISVYTGEKSHSKHKIKYTYNPIIDASGITSESLSTDPTIPSYDIPLRHINSSDLGYFLFKKNIRIGRYYFRIWRTSAQRYLLERRQQGVFRDRIRHFIMHKNESICRSAFIWWKYLALSHRDKLIQEMRAEGCYILQKVRNQITLSSFLKLWRSKFTHSFKIRIACKLVKDRQDFKFCQKYFRLWHYFTNQIHLHREMKNILIDSCLSFPTKPLLIGEWFQSTSDATRARKVLKLWKKMTLLASRESYFNICHSHFILKSSLWKWINKIYQARNWRRAAVHEELLFKKKCRNFLISIRSRYSLLLHGEHVIRSHMNHRYLCCAINIWYRQTICQQQDHYNCANESVGAVSDILERTFAMVAKRRRYFRIYIVDTSDSDSGYPSDDRRGLAGSWFLDTMIAHTGKNILIKWKEAALRKEQRMASVLRKQRLRILYQILNSRIKLDFQKRYLGIWWLKATEKRVQREKEENERIQRIEEWRKKEEEQYLIRKRKENAKPIISSIIRESSSPLVEIQQTKSSNLISPEKTLLLKKLELERDRIFSILGQNEKLPAKDLISSHPIVMNAEDQPSREHEDDCVDPIPIQESEADITKPYESESSSSSSYEYSALSEEESMSRTIINDSHSTSGSEYIDLTQEKEKDFGWGFYKRYL</sequence>
<gene>
    <name evidence="2" type="ORF">ADUPG1_013982</name>
</gene>
<dbReference type="Proteomes" id="UP001057375">
    <property type="component" value="Unassembled WGS sequence"/>
</dbReference>
<evidence type="ECO:0000313" key="2">
    <source>
        <dbReference type="EMBL" id="GKT27711.1"/>
    </source>
</evidence>
<proteinExistence type="predicted"/>
<accession>A0ABQ5K581</accession>
<name>A0ABQ5K581_9EUKA</name>
<evidence type="ECO:0000256" key="1">
    <source>
        <dbReference type="SAM" id="MobiDB-lite"/>
    </source>
</evidence>
<organism evidence="2 3">
    <name type="scientific">Aduncisulcus paluster</name>
    <dbReference type="NCBI Taxonomy" id="2918883"/>
    <lineage>
        <taxon>Eukaryota</taxon>
        <taxon>Metamonada</taxon>
        <taxon>Carpediemonas-like organisms</taxon>
        <taxon>Aduncisulcus</taxon>
    </lineage>
</organism>
<evidence type="ECO:0008006" key="4">
    <source>
        <dbReference type="Google" id="ProtNLM"/>
    </source>
</evidence>
<protein>
    <recommendedName>
        <fullName evidence="4">Sfi1 spindle body domain-containing protein</fullName>
    </recommendedName>
</protein>
<dbReference type="EMBL" id="BQXS01012764">
    <property type="protein sequence ID" value="GKT27711.1"/>
    <property type="molecule type" value="Genomic_DNA"/>
</dbReference>
<feature type="compositionally biased region" description="Low complexity" evidence="1">
    <location>
        <begin position="619"/>
        <end position="632"/>
    </location>
</feature>
<feature type="region of interest" description="Disordered" evidence="1">
    <location>
        <begin position="606"/>
        <end position="633"/>
    </location>
</feature>
<reference evidence="2" key="1">
    <citation type="submission" date="2022-03" db="EMBL/GenBank/DDBJ databases">
        <title>Draft genome sequence of Aduncisulcus paluster, a free-living microaerophilic Fornicata.</title>
        <authorList>
            <person name="Yuyama I."/>
            <person name="Kume K."/>
            <person name="Tamura T."/>
            <person name="Inagaki Y."/>
            <person name="Hashimoto T."/>
        </authorList>
    </citation>
    <scope>NUCLEOTIDE SEQUENCE</scope>
    <source>
        <strain evidence="2">NY0171</strain>
    </source>
</reference>
<comment type="caution">
    <text evidence="2">The sequence shown here is derived from an EMBL/GenBank/DDBJ whole genome shotgun (WGS) entry which is preliminary data.</text>
</comment>
<evidence type="ECO:0000313" key="3">
    <source>
        <dbReference type="Proteomes" id="UP001057375"/>
    </source>
</evidence>